<evidence type="ECO:0000313" key="3">
    <source>
        <dbReference type="EMBL" id="TGZ05972.1"/>
    </source>
</evidence>
<reference evidence="3 4" key="1">
    <citation type="submission" date="2019-04" db="EMBL/GenBank/DDBJ databases">
        <title>Streptomyces rhizosphaericola sp. nov., an actinobacterium isolated from the wheat rhizosphere.</title>
        <authorList>
            <person name="Vargas Hoyos H.A."/>
            <person name="Santos S.N."/>
            <person name="Genuario D.B."/>
            <person name="Melo I.S."/>
            <person name="Da Silva L.J."/>
            <person name="Da Silva F.S.P."/>
            <person name="Zucchi T.D."/>
        </authorList>
    </citation>
    <scope>NUCLEOTIDE SEQUENCE [LARGE SCALE GENOMIC DNA]</scope>
    <source>
        <strain evidence="3 4">1AS2c</strain>
    </source>
</reference>
<dbReference type="InterPro" id="IPR037407">
    <property type="entry name" value="MLP_fam"/>
</dbReference>
<accession>A0ABY2PAT1</accession>
<dbReference type="SMART" id="SM00923">
    <property type="entry name" value="MbtH"/>
    <property type="match status" value="1"/>
</dbReference>
<dbReference type="Proteomes" id="UP000306274">
    <property type="component" value="Unassembled WGS sequence"/>
</dbReference>
<sequence>MSDATVYQVVVNDEEQHALWPARTAPPAGWRVEGFQGSEEACMAHVDRVWPDIRPLSLRRRLAESADGPEQASRPADGSGPAAVSPVVDR</sequence>
<dbReference type="SUPFAM" id="SSF160582">
    <property type="entry name" value="MbtH-like"/>
    <property type="match status" value="1"/>
</dbReference>
<comment type="caution">
    <text evidence="3">The sequence shown here is derived from an EMBL/GenBank/DDBJ whole genome shotgun (WGS) entry which is preliminary data.</text>
</comment>
<keyword evidence="4" id="KW-1185">Reference proteome</keyword>
<organism evidence="3 4">
    <name type="scientific">Streptomyces rhizosphaericola</name>
    <dbReference type="NCBI Taxonomy" id="2564098"/>
    <lineage>
        <taxon>Bacteria</taxon>
        <taxon>Bacillati</taxon>
        <taxon>Actinomycetota</taxon>
        <taxon>Actinomycetes</taxon>
        <taxon>Kitasatosporales</taxon>
        <taxon>Streptomycetaceae</taxon>
        <taxon>Streptomyces</taxon>
    </lineage>
</organism>
<dbReference type="InterPro" id="IPR005153">
    <property type="entry name" value="MbtH-like_dom"/>
</dbReference>
<dbReference type="PANTHER" id="PTHR38444">
    <property type="entry name" value="ENTEROBACTIN BIOSYNTHESIS PROTEIN YBDZ"/>
    <property type="match status" value="1"/>
</dbReference>
<proteinExistence type="predicted"/>
<protein>
    <submittedName>
        <fullName evidence="3">MbtH family NRPS accessory protein</fullName>
    </submittedName>
</protein>
<gene>
    <name evidence="3" type="ORF">E5Z02_22205</name>
</gene>
<dbReference type="InterPro" id="IPR038020">
    <property type="entry name" value="MbtH-like_sf"/>
</dbReference>
<evidence type="ECO:0000256" key="1">
    <source>
        <dbReference type="SAM" id="MobiDB-lite"/>
    </source>
</evidence>
<dbReference type="EMBL" id="SRZK01000241">
    <property type="protein sequence ID" value="TGZ05972.1"/>
    <property type="molecule type" value="Genomic_DNA"/>
</dbReference>
<dbReference type="PANTHER" id="PTHR38444:SF1">
    <property type="entry name" value="ENTEROBACTIN BIOSYNTHESIS PROTEIN YBDZ"/>
    <property type="match status" value="1"/>
</dbReference>
<name>A0ABY2PAT1_9ACTN</name>
<feature type="region of interest" description="Disordered" evidence="1">
    <location>
        <begin position="61"/>
        <end position="90"/>
    </location>
</feature>
<dbReference type="Pfam" id="PF03621">
    <property type="entry name" value="MbtH"/>
    <property type="match status" value="1"/>
</dbReference>
<evidence type="ECO:0000259" key="2">
    <source>
        <dbReference type="SMART" id="SM00923"/>
    </source>
</evidence>
<dbReference type="RefSeq" id="WP_084994509.1">
    <property type="nucleotide sequence ID" value="NZ_JBHVEI010000004.1"/>
</dbReference>
<dbReference type="Gene3D" id="3.90.820.10">
    <property type="entry name" value="Structural Genomics, Unknown Function 30-nov-00 1gh9 Mol_id"/>
    <property type="match status" value="1"/>
</dbReference>
<evidence type="ECO:0000313" key="4">
    <source>
        <dbReference type="Proteomes" id="UP000306274"/>
    </source>
</evidence>
<feature type="domain" description="MbtH-like" evidence="2">
    <location>
        <begin position="1"/>
        <end position="48"/>
    </location>
</feature>